<organism evidence="2 3">
    <name type="scientific">Steinernema hermaphroditum</name>
    <dbReference type="NCBI Taxonomy" id="289476"/>
    <lineage>
        <taxon>Eukaryota</taxon>
        <taxon>Metazoa</taxon>
        <taxon>Ecdysozoa</taxon>
        <taxon>Nematoda</taxon>
        <taxon>Chromadorea</taxon>
        <taxon>Rhabditida</taxon>
        <taxon>Tylenchina</taxon>
        <taxon>Panagrolaimomorpha</taxon>
        <taxon>Strongyloidoidea</taxon>
        <taxon>Steinernematidae</taxon>
        <taxon>Steinernema</taxon>
    </lineage>
</organism>
<proteinExistence type="predicted"/>
<evidence type="ECO:0000256" key="1">
    <source>
        <dbReference type="SAM" id="Phobius"/>
    </source>
</evidence>
<evidence type="ECO:0000313" key="3">
    <source>
        <dbReference type="Proteomes" id="UP001175271"/>
    </source>
</evidence>
<feature type="transmembrane region" description="Helical" evidence="1">
    <location>
        <begin position="47"/>
        <end position="64"/>
    </location>
</feature>
<name>A0AA39LKY1_9BILA</name>
<evidence type="ECO:0000313" key="2">
    <source>
        <dbReference type="EMBL" id="KAK0400880.1"/>
    </source>
</evidence>
<reference evidence="2" key="1">
    <citation type="submission" date="2023-06" db="EMBL/GenBank/DDBJ databases">
        <title>Genomic analysis of the entomopathogenic nematode Steinernema hermaphroditum.</title>
        <authorList>
            <person name="Schwarz E.M."/>
            <person name="Heppert J.K."/>
            <person name="Baniya A."/>
            <person name="Schwartz H.T."/>
            <person name="Tan C.-H."/>
            <person name="Antoshechkin I."/>
            <person name="Sternberg P.W."/>
            <person name="Goodrich-Blair H."/>
            <person name="Dillman A.R."/>
        </authorList>
    </citation>
    <scope>NUCLEOTIDE SEQUENCE</scope>
    <source>
        <strain evidence="2">PS9179</strain>
        <tissue evidence="2">Whole animal</tissue>
    </source>
</reference>
<accession>A0AA39LKY1</accession>
<comment type="caution">
    <text evidence="2">The sequence shown here is derived from an EMBL/GenBank/DDBJ whole genome shotgun (WGS) entry which is preliminary data.</text>
</comment>
<keyword evidence="3" id="KW-1185">Reference proteome</keyword>
<sequence length="169" mass="19107">MSSSAKMSSKADHCLCGLMHVRTGTICIASYCIVAGVLNFLLIPGSLLGPLLNVLIGIVTIYGVNKRRPNLLLPLLICCAIAMIFCFIAVFVCAIFTYAPQLFFPNKMDEDELYYKRMVATAAATFLVFAFLLNTWFWDTTHKCFKFLRQENAIYVQDLSERDLYMQKC</sequence>
<dbReference type="AlphaFoldDB" id="A0AA39LKY1"/>
<keyword evidence="1" id="KW-1133">Transmembrane helix</keyword>
<feature type="transmembrane region" description="Helical" evidence="1">
    <location>
        <begin position="118"/>
        <end position="138"/>
    </location>
</feature>
<protein>
    <submittedName>
        <fullName evidence="2">Uncharacterized protein</fullName>
    </submittedName>
</protein>
<gene>
    <name evidence="2" type="ORF">QR680_015496</name>
</gene>
<dbReference type="Proteomes" id="UP001175271">
    <property type="component" value="Unassembled WGS sequence"/>
</dbReference>
<feature type="transmembrane region" description="Helical" evidence="1">
    <location>
        <begin position="71"/>
        <end position="98"/>
    </location>
</feature>
<keyword evidence="1" id="KW-0472">Membrane</keyword>
<feature type="transmembrane region" description="Helical" evidence="1">
    <location>
        <begin position="21"/>
        <end position="41"/>
    </location>
</feature>
<keyword evidence="1" id="KW-0812">Transmembrane</keyword>
<dbReference type="EMBL" id="JAUCMV010000004">
    <property type="protein sequence ID" value="KAK0400880.1"/>
    <property type="molecule type" value="Genomic_DNA"/>
</dbReference>